<dbReference type="SUPFAM" id="SSF53335">
    <property type="entry name" value="S-adenosyl-L-methionine-dependent methyltransferases"/>
    <property type="match status" value="1"/>
</dbReference>
<protein>
    <recommendedName>
        <fullName evidence="4">Methyltransferase</fullName>
        <ecNumber evidence="4">2.1.1.-</ecNumber>
    </recommendedName>
</protein>
<dbReference type="Proteomes" id="UP000249081">
    <property type="component" value="Unassembled WGS sequence"/>
</dbReference>
<dbReference type="PRINTS" id="PR00508">
    <property type="entry name" value="S21N4MTFRASE"/>
</dbReference>
<dbReference type="AlphaFoldDB" id="A0A2W4YCR7"/>
<keyword evidence="2 6" id="KW-0489">Methyltransferase</keyword>
<accession>A0A2W4YCR7</accession>
<sequence>MKARAPRNRTLDVANHERDGLLRQLIGLDHDAQPSEILDQTICQDLFSALPHLPQNFVDLLIVDPPYNLNKNFNGKPFQHRGGRDYGDWLDSWIAQLKPLLKPDASAYFCADWATSTAMYPVLDHHFTVRNRITWEREKGRGAQANWKNASEDIWFCTVSDRYTFNLEAVKLKRQVMAPYRTAAGQPKDWDDGGAEKYRLTHPSNLWTDITVPFWSMPENTDHPTQKPEKLIAKLILASSNPGDVVLDPFLGSGTTSVVAKKLGRRYLGIEQDPDYCCLAQKRLALADVDPAIQGYSDGVFWERNTLAAQRRDQKQSIS</sequence>
<gene>
    <name evidence="6" type="ORF">DCF17_11250</name>
</gene>
<comment type="similarity">
    <text evidence="1 4">Belongs to the N(4)/N(6)-methyltransferase family.</text>
</comment>
<name>A0A2W4YCR7_9CYAN</name>
<dbReference type="PANTHER" id="PTHR13370:SF3">
    <property type="entry name" value="TRNA (GUANINE(10)-N2)-METHYLTRANSFERASE HOMOLOG"/>
    <property type="match status" value="1"/>
</dbReference>
<evidence type="ECO:0000313" key="6">
    <source>
        <dbReference type="EMBL" id="PZO40958.1"/>
    </source>
</evidence>
<dbReference type="InterPro" id="IPR001091">
    <property type="entry name" value="RM_Methyltransferase"/>
</dbReference>
<feature type="domain" description="DNA methylase N-4/N-6" evidence="5">
    <location>
        <begin position="58"/>
        <end position="282"/>
    </location>
</feature>
<dbReference type="GO" id="GO:0005737">
    <property type="term" value="C:cytoplasm"/>
    <property type="evidence" value="ECO:0007669"/>
    <property type="project" value="TreeGrafter"/>
</dbReference>
<evidence type="ECO:0000256" key="4">
    <source>
        <dbReference type="RuleBase" id="RU362026"/>
    </source>
</evidence>
<dbReference type="GO" id="GO:0003677">
    <property type="term" value="F:DNA binding"/>
    <property type="evidence" value="ECO:0007669"/>
    <property type="project" value="InterPro"/>
</dbReference>
<dbReference type="PANTHER" id="PTHR13370">
    <property type="entry name" value="RNA METHYLASE-RELATED"/>
    <property type="match status" value="1"/>
</dbReference>
<comment type="caution">
    <text evidence="6">The sequence shown here is derived from an EMBL/GenBank/DDBJ whole genome shotgun (WGS) entry which is preliminary data.</text>
</comment>
<dbReference type="InterPro" id="IPR029063">
    <property type="entry name" value="SAM-dependent_MTases_sf"/>
</dbReference>
<dbReference type="InterPro" id="IPR002941">
    <property type="entry name" value="DNA_methylase_N4/N6"/>
</dbReference>
<evidence type="ECO:0000259" key="5">
    <source>
        <dbReference type="Pfam" id="PF01555"/>
    </source>
</evidence>
<reference evidence="7" key="1">
    <citation type="submission" date="2018-04" db="EMBL/GenBank/DDBJ databases">
        <authorList>
            <person name="Cornet L."/>
        </authorList>
    </citation>
    <scope>NUCLEOTIDE SEQUENCE [LARGE SCALE GENOMIC DNA]</scope>
</reference>
<dbReference type="EC" id="2.1.1.-" evidence="4"/>
<keyword evidence="3 6" id="KW-0808">Transferase</keyword>
<dbReference type="GO" id="GO:0008170">
    <property type="term" value="F:N-methyltransferase activity"/>
    <property type="evidence" value="ECO:0007669"/>
    <property type="project" value="InterPro"/>
</dbReference>
<dbReference type="EMBL" id="QBMN01000069">
    <property type="protein sequence ID" value="PZO40958.1"/>
    <property type="molecule type" value="Genomic_DNA"/>
</dbReference>
<dbReference type="InterPro" id="IPR002052">
    <property type="entry name" value="DNA_methylase_N6_adenine_CS"/>
</dbReference>
<proteinExistence type="inferred from homology"/>
<evidence type="ECO:0000256" key="3">
    <source>
        <dbReference type="ARBA" id="ARBA00022679"/>
    </source>
</evidence>
<dbReference type="GO" id="GO:0032259">
    <property type="term" value="P:methylation"/>
    <property type="evidence" value="ECO:0007669"/>
    <property type="project" value="UniProtKB-KW"/>
</dbReference>
<evidence type="ECO:0000256" key="1">
    <source>
        <dbReference type="ARBA" id="ARBA00006594"/>
    </source>
</evidence>
<evidence type="ECO:0000256" key="2">
    <source>
        <dbReference type="ARBA" id="ARBA00022603"/>
    </source>
</evidence>
<dbReference type="PROSITE" id="PS00092">
    <property type="entry name" value="N6_MTASE"/>
    <property type="match status" value="1"/>
</dbReference>
<organism evidence="6 7">
    <name type="scientific">Shackletoniella antarctica</name>
    <dbReference type="NCBI Taxonomy" id="268115"/>
    <lineage>
        <taxon>Bacteria</taxon>
        <taxon>Bacillati</taxon>
        <taxon>Cyanobacteriota</taxon>
        <taxon>Cyanophyceae</taxon>
        <taxon>Oculatellales</taxon>
        <taxon>Oculatellaceae</taxon>
        <taxon>Shackletoniella</taxon>
    </lineage>
</organism>
<reference evidence="6 7" key="2">
    <citation type="submission" date="2018-06" db="EMBL/GenBank/DDBJ databases">
        <title>Metagenomic assembly of (sub)arctic Cyanobacteria and their associated microbiome from non-axenic cultures.</title>
        <authorList>
            <person name="Baurain D."/>
        </authorList>
    </citation>
    <scope>NUCLEOTIDE SEQUENCE [LARGE SCALE GENOMIC DNA]</scope>
    <source>
        <strain evidence="6">ULC041bin1</strain>
    </source>
</reference>
<dbReference type="Pfam" id="PF01555">
    <property type="entry name" value="N6_N4_Mtase"/>
    <property type="match status" value="1"/>
</dbReference>
<dbReference type="GO" id="GO:0009007">
    <property type="term" value="F:site-specific DNA-methyltransferase (adenine-specific) activity"/>
    <property type="evidence" value="ECO:0007669"/>
    <property type="project" value="TreeGrafter"/>
</dbReference>
<evidence type="ECO:0000313" key="7">
    <source>
        <dbReference type="Proteomes" id="UP000249081"/>
    </source>
</evidence>
<dbReference type="Gene3D" id="3.40.50.150">
    <property type="entry name" value="Vaccinia Virus protein VP39"/>
    <property type="match status" value="1"/>
</dbReference>